<dbReference type="OMA" id="IMETRII"/>
<dbReference type="InterPro" id="IPR001254">
    <property type="entry name" value="Trypsin_dom"/>
</dbReference>
<dbReference type="AlphaFoldDB" id="B8C6D0"/>
<evidence type="ECO:0000256" key="6">
    <source>
        <dbReference type="SAM" id="SignalP"/>
    </source>
</evidence>
<keyword evidence="6" id="KW-0732">Signal</keyword>
<protein>
    <submittedName>
        <fullName evidence="8">Trypsin-like serine protease</fullName>
    </submittedName>
</protein>
<name>B8C6D0_THAPS</name>
<dbReference type="PANTHER" id="PTHR24276:SF91">
    <property type="entry name" value="AT26814P-RELATED"/>
    <property type="match status" value="1"/>
</dbReference>
<sequence>MKLYLSLSHIILVASTSWYTTSDAASSTATSSGGSIRGNSSKDGDRKLSLFADYTPHKKRSIERDADNGEGNSMNIDTIVPSTAAGIMETRIIGGSQTQNGRYSYAVSLQDSLGHFCGGSLIAKDVVLTAAHCQGGSYNVVVGRHDLTTNSGDSIPVKKEIPHPKYNDRTTDSDWNIVILSRPTTENVDLVQINSSGNSPSTGQDVTVMGWGDTIAADDAQKLSDALMAVDVNVISNSDCDDSSGTINGWSDSYKGQITNNMLCAADKFQDSCQGDSGGPLIIPGNGASSDVQVGVVSWGIGCASANFPGVYARVSEAYDWIKQTVCSESSDPPAALCGGSGNNPTPTPPSPTPPASTSYPTSTMGNGNDDVDQSSGSYPTHFPSNMGGGTDMPYNDDVPLDDGMPYDDVVPLDDTTQANQFSNSPGTVYDDVATDDVATDDVATDDAATDDAATDDATVFPTFSPTTTTGSSGSGSGGGTGTSSGNWVTIIEDDFKSGFGFMNSGGADAKYLDNKKDRDGVLDIQDNNGDESSVHSNPIITDTAYSSFRVVFSVYMLGMEEDDKFCFDYSADGGITWTEQQCWKSPDDFTAKSWYDDVSTEFQVNTSSLAIRFRCVGTTGDNKDDVLIDKISVQGSN</sequence>
<organism evidence="8 9">
    <name type="scientific">Thalassiosira pseudonana</name>
    <name type="common">Marine diatom</name>
    <name type="synonym">Cyclotella nana</name>
    <dbReference type="NCBI Taxonomy" id="35128"/>
    <lineage>
        <taxon>Eukaryota</taxon>
        <taxon>Sar</taxon>
        <taxon>Stramenopiles</taxon>
        <taxon>Ochrophyta</taxon>
        <taxon>Bacillariophyta</taxon>
        <taxon>Coscinodiscophyceae</taxon>
        <taxon>Thalassiosirophycidae</taxon>
        <taxon>Thalassiosirales</taxon>
        <taxon>Thalassiosiraceae</taxon>
        <taxon>Thalassiosira</taxon>
    </lineage>
</organism>
<dbReference type="Proteomes" id="UP000001449">
    <property type="component" value="Chromosome 8"/>
</dbReference>
<dbReference type="KEGG" id="tps:THAPSDRAFT_23662"/>
<evidence type="ECO:0000256" key="2">
    <source>
        <dbReference type="ARBA" id="ARBA00023026"/>
    </source>
</evidence>
<dbReference type="GO" id="GO:0004252">
    <property type="term" value="F:serine-type endopeptidase activity"/>
    <property type="evidence" value="ECO:0000318"/>
    <property type="project" value="GO_Central"/>
</dbReference>
<dbReference type="PANTHER" id="PTHR24276">
    <property type="entry name" value="POLYSERASE-RELATED"/>
    <property type="match status" value="1"/>
</dbReference>
<dbReference type="InterPro" id="IPR050430">
    <property type="entry name" value="Peptidase_S1"/>
</dbReference>
<comment type="similarity">
    <text evidence="1">Belongs to the peptidase S1 family.</text>
</comment>
<feature type="domain" description="Peptidase S1" evidence="7">
    <location>
        <begin position="92"/>
        <end position="327"/>
    </location>
</feature>
<dbReference type="InterPro" id="IPR043504">
    <property type="entry name" value="Peptidase_S1_PA_chymotrypsin"/>
</dbReference>
<evidence type="ECO:0000313" key="8">
    <source>
        <dbReference type="EMBL" id="EED90784.1"/>
    </source>
</evidence>
<dbReference type="InterPro" id="IPR033116">
    <property type="entry name" value="TRYPSIN_SER"/>
</dbReference>
<dbReference type="PROSITE" id="PS00135">
    <property type="entry name" value="TRYPSIN_SER"/>
    <property type="match status" value="1"/>
</dbReference>
<dbReference type="PROSITE" id="PS00134">
    <property type="entry name" value="TRYPSIN_HIS"/>
    <property type="match status" value="1"/>
</dbReference>
<accession>B8C6D0</accession>
<proteinExistence type="inferred from homology"/>
<keyword evidence="3" id="KW-1015">Disulfide bond</keyword>
<gene>
    <name evidence="8" type="ORF">THAPSDRAFT_23662</name>
</gene>
<feature type="region of interest" description="Disordered" evidence="5">
    <location>
        <begin position="332"/>
        <end position="397"/>
    </location>
</feature>
<feature type="chain" id="PRO_5002869067" evidence="6">
    <location>
        <begin position="25"/>
        <end position="638"/>
    </location>
</feature>
<reference evidence="8 9" key="1">
    <citation type="journal article" date="2004" name="Science">
        <title>The genome of the diatom Thalassiosira pseudonana: ecology, evolution, and metabolism.</title>
        <authorList>
            <person name="Armbrust E.V."/>
            <person name="Berges J.A."/>
            <person name="Bowler C."/>
            <person name="Green B.R."/>
            <person name="Martinez D."/>
            <person name="Putnam N.H."/>
            <person name="Zhou S."/>
            <person name="Allen A.E."/>
            <person name="Apt K.E."/>
            <person name="Bechner M."/>
            <person name="Brzezinski M.A."/>
            <person name="Chaal B.K."/>
            <person name="Chiovitti A."/>
            <person name="Davis A.K."/>
            <person name="Demarest M.S."/>
            <person name="Detter J.C."/>
            <person name="Glavina T."/>
            <person name="Goodstein D."/>
            <person name="Hadi M.Z."/>
            <person name="Hellsten U."/>
            <person name="Hildebrand M."/>
            <person name="Jenkins B.D."/>
            <person name="Jurka J."/>
            <person name="Kapitonov V.V."/>
            <person name="Kroger N."/>
            <person name="Lau W.W."/>
            <person name="Lane T.W."/>
            <person name="Larimer F.W."/>
            <person name="Lippmeier J.C."/>
            <person name="Lucas S."/>
            <person name="Medina M."/>
            <person name="Montsant A."/>
            <person name="Obornik M."/>
            <person name="Parker M.S."/>
            <person name="Palenik B."/>
            <person name="Pazour G.J."/>
            <person name="Richardson P.M."/>
            <person name="Rynearson T.A."/>
            <person name="Saito M.A."/>
            <person name="Schwartz D.C."/>
            <person name="Thamatrakoln K."/>
            <person name="Valentin K."/>
            <person name="Vardi A."/>
            <person name="Wilkerson F.P."/>
            <person name="Rokhsar D.S."/>
        </authorList>
    </citation>
    <scope>NUCLEOTIDE SEQUENCE [LARGE SCALE GENOMIC DNA]</scope>
    <source>
        <strain evidence="8 9">CCMP1335</strain>
    </source>
</reference>
<dbReference type="PRINTS" id="PR00722">
    <property type="entry name" value="CHYMOTRYPSIN"/>
</dbReference>
<evidence type="ECO:0000256" key="1">
    <source>
        <dbReference type="ARBA" id="ARBA00007664"/>
    </source>
</evidence>
<dbReference type="eggNOG" id="KOG3627">
    <property type="taxonomic scope" value="Eukaryota"/>
</dbReference>
<feature type="region of interest" description="Disordered" evidence="5">
    <location>
        <begin position="458"/>
        <end position="486"/>
    </location>
</feature>
<dbReference type="Pfam" id="PF00089">
    <property type="entry name" value="Trypsin"/>
    <property type="match status" value="1"/>
</dbReference>
<keyword evidence="9" id="KW-1185">Reference proteome</keyword>
<dbReference type="InParanoid" id="B8C6D0"/>
<dbReference type="RefSeq" id="XP_002291933.1">
    <property type="nucleotide sequence ID" value="XM_002291897.1"/>
</dbReference>
<evidence type="ECO:0000313" key="9">
    <source>
        <dbReference type="Proteomes" id="UP000001449"/>
    </source>
</evidence>
<dbReference type="Gene3D" id="2.60.120.260">
    <property type="entry name" value="Galactose-binding domain-like"/>
    <property type="match status" value="1"/>
</dbReference>
<dbReference type="HOGENOM" id="CLU_520262_0_0_1"/>
<feature type="signal peptide" evidence="6">
    <location>
        <begin position="1"/>
        <end position="24"/>
    </location>
</feature>
<dbReference type="PROSITE" id="PS50240">
    <property type="entry name" value="TRYPSIN_DOM"/>
    <property type="match status" value="1"/>
</dbReference>
<dbReference type="InterPro" id="IPR018114">
    <property type="entry name" value="TRYPSIN_HIS"/>
</dbReference>
<dbReference type="PaxDb" id="35128-Thaps23662"/>
<dbReference type="InterPro" id="IPR009003">
    <property type="entry name" value="Peptidase_S1_PA"/>
</dbReference>
<evidence type="ECO:0000259" key="7">
    <source>
        <dbReference type="PROSITE" id="PS50240"/>
    </source>
</evidence>
<evidence type="ECO:0000256" key="4">
    <source>
        <dbReference type="RuleBase" id="RU363034"/>
    </source>
</evidence>
<keyword evidence="4" id="KW-0645">Protease</keyword>
<evidence type="ECO:0000256" key="5">
    <source>
        <dbReference type="SAM" id="MobiDB-lite"/>
    </source>
</evidence>
<dbReference type="GeneID" id="7443441"/>
<dbReference type="CDD" id="cd00190">
    <property type="entry name" value="Tryp_SPc"/>
    <property type="match status" value="1"/>
</dbReference>
<dbReference type="EMBL" id="CM000644">
    <property type="protein sequence ID" value="EED90784.1"/>
    <property type="molecule type" value="Genomic_DNA"/>
</dbReference>
<keyword evidence="4" id="KW-0720">Serine protease</keyword>
<dbReference type="STRING" id="35128.B8C6D0"/>
<feature type="compositionally biased region" description="Gly residues" evidence="5">
    <location>
        <begin position="473"/>
        <end position="483"/>
    </location>
</feature>
<evidence type="ECO:0000256" key="3">
    <source>
        <dbReference type="ARBA" id="ARBA00023157"/>
    </source>
</evidence>
<dbReference type="SUPFAM" id="SSF50494">
    <property type="entry name" value="Trypsin-like serine proteases"/>
    <property type="match status" value="1"/>
</dbReference>
<dbReference type="Gene3D" id="2.40.10.10">
    <property type="entry name" value="Trypsin-like serine proteases"/>
    <property type="match status" value="1"/>
</dbReference>
<dbReference type="InterPro" id="IPR001314">
    <property type="entry name" value="Peptidase_S1A"/>
</dbReference>
<keyword evidence="4" id="KW-0378">Hydrolase</keyword>
<feature type="compositionally biased region" description="Pro residues" evidence="5">
    <location>
        <begin position="346"/>
        <end position="355"/>
    </location>
</feature>
<dbReference type="GO" id="GO:0006508">
    <property type="term" value="P:proteolysis"/>
    <property type="evidence" value="ECO:0007669"/>
    <property type="project" value="UniProtKB-KW"/>
</dbReference>
<dbReference type="FunFam" id="2.40.10.10:FF:000178">
    <property type="entry name" value="Trypsin-like serine protease"/>
    <property type="match status" value="1"/>
</dbReference>
<dbReference type="SMART" id="SM00020">
    <property type="entry name" value="Tryp_SPc"/>
    <property type="match status" value="1"/>
</dbReference>
<reference evidence="8 9" key="2">
    <citation type="journal article" date="2008" name="Nature">
        <title>The Phaeodactylum genome reveals the evolutionary history of diatom genomes.</title>
        <authorList>
            <person name="Bowler C."/>
            <person name="Allen A.E."/>
            <person name="Badger J.H."/>
            <person name="Grimwood J."/>
            <person name="Jabbari K."/>
            <person name="Kuo A."/>
            <person name="Maheswari U."/>
            <person name="Martens C."/>
            <person name="Maumus F."/>
            <person name="Otillar R.P."/>
            <person name="Rayko E."/>
            <person name="Salamov A."/>
            <person name="Vandepoele K."/>
            <person name="Beszteri B."/>
            <person name="Gruber A."/>
            <person name="Heijde M."/>
            <person name="Katinka M."/>
            <person name="Mock T."/>
            <person name="Valentin K."/>
            <person name="Verret F."/>
            <person name="Berges J.A."/>
            <person name="Brownlee C."/>
            <person name="Cadoret J.P."/>
            <person name="Chiovitti A."/>
            <person name="Choi C.J."/>
            <person name="Coesel S."/>
            <person name="De Martino A."/>
            <person name="Detter J.C."/>
            <person name="Durkin C."/>
            <person name="Falciatore A."/>
            <person name="Fournet J."/>
            <person name="Haruta M."/>
            <person name="Huysman M.J."/>
            <person name="Jenkins B.D."/>
            <person name="Jiroutova K."/>
            <person name="Jorgensen R.E."/>
            <person name="Joubert Y."/>
            <person name="Kaplan A."/>
            <person name="Kroger N."/>
            <person name="Kroth P.G."/>
            <person name="La Roche J."/>
            <person name="Lindquist E."/>
            <person name="Lommer M."/>
            <person name="Martin-Jezequel V."/>
            <person name="Lopez P.J."/>
            <person name="Lucas S."/>
            <person name="Mangogna M."/>
            <person name="McGinnis K."/>
            <person name="Medlin L.K."/>
            <person name="Montsant A."/>
            <person name="Oudot-Le Secq M.P."/>
            <person name="Napoli C."/>
            <person name="Obornik M."/>
            <person name="Parker M.S."/>
            <person name="Petit J.L."/>
            <person name="Porcel B.M."/>
            <person name="Poulsen N."/>
            <person name="Robison M."/>
            <person name="Rychlewski L."/>
            <person name="Rynearson T.A."/>
            <person name="Schmutz J."/>
            <person name="Shapiro H."/>
            <person name="Siaut M."/>
            <person name="Stanley M."/>
            <person name="Sussman M.R."/>
            <person name="Taylor A.R."/>
            <person name="Vardi A."/>
            <person name="von Dassow P."/>
            <person name="Vyverman W."/>
            <person name="Willis A."/>
            <person name="Wyrwicz L.S."/>
            <person name="Rokhsar D.S."/>
            <person name="Weissenbach J."/>
            <person name="Armbrust E.V."/>
            <person name="Green B.R."/>
            <person name="Van de Peer Y."/>
            <person name="Grigoriev I.V."/>
        </authorList>
    </citation>
    <scope>NUCLEOTIDE SEQUENCE [LARGE SCALE GENOMIC DNA]</scope>
    <source>
        <strain evidence="8 9">CCMP1335</strain>
    </source>
</reference>
<keyword evidence="2" id="KW-0843">Virulence</keyword>